<name>A0A9E4K569_9GAMM</name>
<organism evidence="1 2">
    <name type="scientific">Candidatus Thiodiazotropha lotti</name>
    <dbReference type="NCBI Taxonomy" id="2792787"/>
    <lineage>
        <taxon>Bacteria</taxon>
        <taxon>Pseudomonadati</taxon>
        <taxon>Pseudomonadota</taxon>
        <taxon>Gammaproteobacteria</taxon>
        <taxon>Chromatiales</taxon>
        <taxon>Sedimenticolaceae</taxon>
        <taxon>Candidatus Thiodiazotropha</taxon>
    </lineage>
</organism>
<gene>
    <name evidence="1" type="ORF">JAZ04_10710</name>
</gene>
<dbReference type="Proteomes" id="UP000886687">
    <property type="component" value="Unassembled WGS sequence"/>
</dbReference>
<evidence type="ECO:0000313" key="1">
    <source>
        <dbReference type="EMBL" id="MCG7939309.1"/>
    </source>
</evidence>
<comment type="caution">
    <text evidence="1">The sequence shown here is derived from an EMBL/GenBank/DDBJ whole genome shotgun (WGS) entry which is preliminary data.</text>
</comment>
<dbReference type="EMBL" id="JAEPDI010000005">
    <property type="protein sequence ID" value="MCG7939309.1"/>
    <property type="molecule type" value="Genomic_DNA"/>
</dbReference>
<reference evidence="1" key="1">
    <citation type="journal article" date="2021" name="Proc. Natl. Acad. Sci. U.S.A.">
        <title>Global biogeography of chemosynthetic symbionts reveals both localized and globally distributed symbiont groups. .</title>
        <authorList>
            <person name="Osvatic J.T."/>
            <person name="Wilkins L.G.E."/>
            <person name="Leibrecht L."/>
            <person name="Leray M."/>
            <person name="Zauner S."/>
            <person name="Polzin J."/>
            <person name="Camacho Y."/>
            <person name="Gros O."/>
            <person name="van Gils J.A."/>
            <person name="Eisen J.A."/>
            <person name="Petersen J.M."/>
            <person name="Yuen B."/>
        </authorList>
    </citation>
    <scope>NUCLEOTIDE SEQUENCE</scope>
    <source>
        <strain evidence="1">MAGL173</strain>
    </source>
</reference>
<accession>A0A9E4K569</accession>
<sequence length="55" mass="6418">MQVTTDPRQPDQHQPQLKNIDEIIENNRDLADLIEATLPMHQYYLGLLILTLYAL</sequence>
<protein>
    <submittedName>
        <fullName evidence="1">Uncharacterized protein</fullName>
    </submittedName>
</protein>
<evidence type="ECO:0000313" key="2">
    <source>
        <dbReference type="Proteomes" id="UP000886687"/>
    </source>
</evidence>
<proteinExistence type="predicted"/>
<dbReference type="AlphaFoldDB" id="A0A9E4K569"/>